<keyword evidence="4" id="KW-1185">Reference proteome</keyword>
<dbReference type="PIRSF" id="PIRSF001220">
    <property type="entry name" value="L-ASNase_gatD"/>
    <property type="match status" value="1"/>
</dbReference>
<dbReference type="GO" id="GO:0006520">
    <property type="term" value="P:amino acid metabolic process"/>
    <property type="evidence" value="ECO:0007669"/>
    <property type="project" value="InterPro"/>
</dbReference>
<name>A0A7D5L9S0_9EURY</name>
<dbReference type="EMBL" id="CP058579">
    <property type="protein sequence ID" value="QLG61069.1"/>
    <property type="molecule type" value="Genomic_DNA"/>
</dbReference>
<dbReference type="SUPFAM" id="SSF53774">
    <property type="entry name" value="Glutaminase/Asparaginase"/>
    <property type="match status" value="1"/>
</dbReference>
<feature type="active site" evidence="1">
    <location>
        <position position="11"/>
    </location>
</feature>
<dbReference type="Gene3D" id="3.40.50.1170">
    <property type="entry name" value="L-asparaginase, N-terminal domain"/>
    <property type="match status" value="1"/>
</dbReference>
<dbReference type="GO" id="GO:0004067">
    <property type="term" value="F:asparaginase activity"/>
    <property type="evidence" value="ECO:0007669"/>
    <property type="project" value="UniProtKB-UniRule"/>
</dbReference>
<protein>
    <submittedName>
        <fullName evidence="3">Asparaginase</fullName>
    </submittedName>
</protein>
<proteinExistence type="predicted"/>
<sequence>MTVAIISTGGTISSISDEGTGATPELEGSYLVDSLPVLDRGPPIETCEFANVPSAYLTIEQMSSLTEVVQEYSRNDDLTGIVVTVGTDVLEEVAYFVDLCYGGPTPDEYRDDCGSRELRA</sequence>
<dbReference type="Proteomes" id="UP000509626">
    <property type="component" value="Chromosome"/>
</dbReference>
<dbReference type="AlphaFoldDB" id="A0A7D5L9S0"/>
<dbReference type="PROSITE" id="PS51732">
    <property type="entry name" value="ASN_GLN_ASE_3"/>
    <property type="match status" value="1"/>
</dbReference>
<dbReference type="InterPro" id="IPR027474">
    <property type="entry name" value="L-asparaginase_N"/>
</dbReference>
<dbReference type="InterPro" id="IPR036152">
    <property type="entry name" value="Asp/glu_Ase-like_sf"/>
</dbReference>
<dbReference type="OrthoDB" id="85706at2157"/>
<evidence type="ECO:0000313" key="3">
    <source>
        <dbReference type="EMBL" id="QLG61069.1"/>
    </source>
</evidence>
<dbReference type="KEGG" id="halu:HUG12_04690"/>
<organism evidence="3 4">
    <name type="scientific">Halorarum salinum</name>
    <dbReference type="NCBI Taxonomy" id="2743089"/>
    <lineage>
        <taxon>Archaea</taxon>
        <taxon>Methanobacteriati</taxon>
        <taxon>Methanobacteriota</taxon>
        <taxon>Stenosarchaea group</taxon>
        <taxon>Halobacteria</taxon>
        <taxon>Halobacteriales</taxon>
        <taxon>Haloferacaceae</taxon>
        <taxon>Halorarum</taxon>
    </lineage>
</organism>
<dbReference type="PRINTS" id="PR00139">
    <property type="entry name" value="ASNGLNASE"/>
</dbReference>
<dbReference type="RefSeq" id="WP_179267653.1">
    <property type="nucleotide sequence ID" value="NZ_CP058579.1"/>
</dbReference>
<dbReference type="Pfam" id="PF00710">
    <property type="entry name" value="Asparaginase"/>
    <property type="match status" value="1"/>
</dbReference>
<dbReference type="InterPro" id="IPR037152">
    <property type="entry name" value="L-asparaginase_N_sf"/>
</dbReference>
<accession>A0A7D5L9S0</accession>
<dbReference type="InterPro" id="IPR020827">
    <property type="entry name" value="Asparaginase/glutaminase_AS1"/>
</dbReference>
<dbReference type="GeneID" id="56036731"/>
<dbReference type="InterPro" id="IPR006034">
    <property type="entry name" value="Asparaginase/glutaminase-like"/>
</dbReference>
<evidence type="ECO:0000256" key="1">
    <source>
        <dbReference type="PROSITE-ProRule" id="PRU10099"/>
    </source>
</evidence>
<evidence type="ECO:0000313" key="4">
    <source>
        <dbReference type="Proteomes" id="UP000509626"/>
    </source>
</evidence>
<gene>
    <name evidence="3" type="ORF">HUG12_04690</name>
</gene>
<reference evidence="3 4" key="1">
    <citation type="submission" date="2020-06" db="EMBL/GenBank/DDBJ databases">
        <title>NJ-3-1, isolated from saline soil.</title>
        <authorList>
            <person name="Cui H.L."/>
            <person name="Shi X."/>
        </authorList>
    </citation>
    <scope>NUCLEOTIDE SEQUENCE [LARGE SCALE GENOMIC DNA]</scope>
    <source>
        <strain evidence="3 4">NJ-3-1</strain>
    </source>
</reference>
<feature type="domain" description="L-asparaginase N-terminal" evidence="2">
    <location>
        <begin position="3"/>
        <end position="102"/>
    </location>
</feature>
<evidence type="ECO:0000259" key="2">
    <source>
        <dbReference type="Pfam" id="PF00710"/>
    </source>
</evidence>
<dbReference type="PROSITE" id="PS00144">
    <property type="entry name" value="ASN_GLN_ASE_1"/>
    <property type="match status" value="1"/>
</dbReference>
<dbReference type="PIRSF" id="PIRSF500176">
    <property type="entry name" value="L_ASNase"/>
    <property type="match status" value="1"/>
</dbReference>